<keyword evidence="1" id="KW-0732">Signal</keyword>
<keyword evidence="4" id="KW-1185">Reference proteome</keyword>
<evidence type="ECO:0000259" key="2">
    <source>
        <dbReference type="Pfam" id="PF14016"/>
    </source>
</evidence>
<dbReference type="OrthoDB" id="485007at2"/>
<accession>A0A3R8QM23</accession>
<dbReference type="EMBL" id="RSAA01000015">
    <property type="protein sequence ID" value="RRO15395.1"/>
    <property type="molecule type" value="Genomic_DNA"/>
</dbReference>
<proteinExistence type="predicted"/>
<comment type="caution">
    <text evidence="3">The sequence shown here is derived from an EMBL/GenBank/DDBJ whole genome shotgun (WGS) entry which is preliminary data.</text>
</comment>
<dbReference type="Pfam" id="PF14016">
    <property type="entry name" value="DUF4232"/>
    <property type="match status" value="1"/>
</dbReference>
<dbReference type="InterPro" id="IPR025326">
    <property type="entry name" value="DUF4232"/>
</dbReference>
<name>A0A3R8QM23_9PSEU</name>
<feature type="chain" id="PRO_5018669448" evidence="1">
    <location>
        <begin position="35"/>
        <end position="178"/>
    </location>
</feature>
<gene>
    <name evidence="3" type="ORF">EIL87_15115</name>
</gene>
<feature type="domain" description="DUF4232" evidence="2">
    <location>
        <begin position="45"/>
        <end position="171"/>
    </location>
</feature>
<protein>
    <submittedName>
        <fullName evidence="3">DUF4232 domain-containing protein</fullName>
    </submittedName>
</protein>
<sequence>MVAVYRRIGARIVQTSAGLLAAGALAGSALPAQGQDAPEPRYPRCQSAQLTGSMSPVQAGAGQRYADLTLTNSGDARCTLQGYGGMELVDAAGNPLPTTVTRAPDPGPTLLDLDPGESAAATLHWSTVPHGDEGDPCQPVAAGLRVIPPDETEPLPVEWTGDTVCGEGSLDGTAYHQG</sequence>
<reference evidence="3 4" key="1">
    <citation type="submission" date="2018-11" db="EMBL/GenBank/DDBJ databases">
        <title>Saccharopolyspora rhizosphaerae sp. nov., an actinomycete isolated from rhizosphere soil in Thailand.</title>
        <authorList>
            <person name="Intra B."/>
            <person name="Euanorasetr J."/>
            <person name="Take A."/>
            <person name="Inahashi Y."/>
            <person name="Mori M."/>
            <person name="Panbangred W."/>
            <person name="Matsumoto A."/>
        </authorList>
    </citation>
    <scope>NUCLEOTIDE SEQUENCE [LARGE SCALE GENOMIC DNA]</scope>
    <source>
        <strain evidence="3 4">H219</strain>
    </source>
</reference>
<evidence type="ECO:0000313" key="4">
    <source>
        <dbReference type="Proteomes" id="UP000274515"/>
    </source>
</evidence>
<evidence type="ECO:0000256" key="1">
    <source>
        <dbReference type="SAM" id="SignalP"/>
    </source>
</evidence>
<dbReference type="AlphaFoldDB" id="A0A3R8QM23"/>
<organism evidence="3 4">
    <name type="scientific">Saccharopolyspora rhizosphaerae</name>
    <dbReference type="NCBI Taxonomy" id="2492662"/>
    <lineage>
        <taxon>Bacteria</taxon>
        <taxon>Bacillati</taxon>
        <taxon>Actinomycetota</taxon>
        <taxon>Actinomycetes</taxon>
        <taxon>Pseudonocardiales</taxon>
        <taxon>Pseudonocardiaceae</taxon>
        <taxon>Saccharopolyspora</taxon>
    </lineage>
</organism>
<feature type="signal peptide" evidence="1">
    <location>
        <begin position="1"/>
        <end position="34"/>
    </location>
</feature>
<evidence type="ECO:0000313" key="3">
    <source>
        <dbReference type="EMBL" id="RRO15395.1"/>
    </source>
</evidence>
<dbReference type="Proteomes" id="UP000274515">
    <property type="component" value="Unassembled WGS sequence"/>
</dbReference>